<feature type="domain" description="ABC transporter" evidence="10">
    <location>
        <begin position="354"/>
        <end position="587"/>
    </location>
</feature>
<dbReference type="FunFam" id="3.40.50.300:FF:000299">
    <property type="entry name" value="ABC transporter ATP-binding protein/permease"/>
    <property type="match status" value="1"/>
</dbReference>
<evidence type="ECO:0000256" key="7">
    <source>
        <dbReference type="ARBA" id="ARBA00022989"/>
    </source>
</evidence>
<reference evidence="12" key="1">
    <citation type="submission" date="2018-06" db="EMBL/GenBank/DDBJ databases">
        <authorList>
            <person name="Zhirakovskaya E."/>
        </authorList>
    </citation>
    <scope>NUCLEOTIDE SEQUENCE</scope>
</reference>
<keyword evidence="6 12" id="KW-0067">ATP-binding</keyword>
<dbReference type="EMBL" id="UOEK01000250">
    <property type="protein sequence ID" value="VAW03096.1"/>
    <property type="molecule type" value="Genomic_DNA"/>
</dbReference>
<dbReference type="InterPro" id="IPR003439">
    <property type="entry name" value="ABC_transporter-like_ATP-bd"/>
</dbReference>
<dbReference type="PANTHER" id="PTHR24221">
    <property type="entry name" value="ATP-BINDING CASSETTE SUB-FAMILY B"/>
    <property type="match status" value="1"/>
</dbReference>
<keyword evidence="8 9" id="KW-0472">Membrane</keyword>
<dbReference type="GO" id="GO:0005886">
    <property type="term" value="C:plasma membrane"/>
    <property type="evidence" value="ECO:0007669"/>
    <property type="project" value="UniProtKB-SubCell"/>
</dbReference>
<dbReference type="PROSITE" id="PS50929">
    <property type="entry name" value="ABC_TM1F"/>
    <property type="match status" value="1"/>
</dbReference>
<evidence type="ECO:0000256" key="5">
    <source>
        <dbReference type="ARBA" id="ARBA00022741"/>
    </source>
</evidence>
<evidence type="ECO:0000256" key="6">
    <source>
        <dbReference type="ARBA" id="ARBA00022840"/>
    </source>
</evidence>
<dbReference type="GO" id="GO:0005524">
    <property type="term" value="F:ATP binding"/>
    <property type="evidence" value="ECO:0007669"/>
    <property type="project" value="UniProtKB-KW"/>
</dbReference>
<feature type="transmembrane region" description="Helical" evidence="9">
    <location>
        <begin position="30"/>
        <end position="53"/>
    </location>
</feature>
<name>A0A3B0T817_9ZZZZ</name>
<dbReference type="GO" id="GO:0140359">
    <property type="term" value="F:ABC-type transporter activity"/>
    <property type="evidence" value="ECO:0007669"/>
    <property type="project" value="InterPro"/>
</dbReference>
<evidence type="ECO:0000256" key="4">
    <source>
        <dbReference type="ARBA" id="ARBA00022692"/>
    </source>
</evidence>
<evidence type="ECO:0000256" key="9">
    <source>
        <dbReference type="SAM" id="Phobius"/>
    </source>
</evidence>
<dbReference type="PANTHER" id="PTHR24221:SF654">
    <property type="entry name" value="ATP-BINDING CASSETTE SUB-FAMILY B MEMBER 6"/>
    <property type="match status" value="1"/>
</dbReference>
<proteinExistence type="predicted"/>
<dbReference type="InterPro" id="IPR011527">
    <property type="entry name" value="ABC1_TM_dom"/>
</dbReference>
<evidence type="ECO:0000256" key="3">
    <source>
        <dbReference type="ARBA" id="ARBA00022475"/>
    </source>
</evidence>
<dbReference type="PROSITE" id="PS50893">
    <property type="entry name" value="ABC_TRANSPORTER_2"/>
    <property type="match status" value="1"/>
</dbReference>
<feature type="domain" description="ABC transmembrane type-1" evidence="11">
    <location>
        <begin position="34"/>
        <end position="315"/>
    </location>
</feature>
<dbReference type="SUPFAM" id="SSF52540">
    <property type="entry name" value="P-loop containing nucleoside triphosphate hydrolases"/>
    <property type="match status" value="1"/>
</dbReference>
<dbReference type="SMART" id="SM00382">
    <property type="entry name" value="AAA"/>
    <property type="match status" value="1"/>
</dbReference>
<dbReference type="SUPFAM" id="SSF90123">
    <property type="entry name" value="ABC transporter transmembrane region"/>
    <property type="match status" value="1"/>
</dbReference>
<dbReference type="Pfam" id="PF00005">
    <property type="entry name" value="ABC_tran"/>
    <property type="match status" value="1"/>
</dbReference>
<protein>
    <submittedName>
        <fullName evidence="12">Heterodimeric efflux ABC transporter, permease/ATP-binding subunit 1</fullName>
    </submittedName>
</protein>
<keyword evidence="2" id="KW-0813">Transport</keyword>
<dbReference type="PROSITE" id="PS00211">
    <property type="entry name" value="ABC_TRANSPORTER_1"/>
    <property type="match status" value="1"/>
</dbReference>
<dbReference type="InterPro" id="IPR003593">
    <property type="entry name" value="AAA+_ATPase"/>
</dbReference>
<dbReference type="InterPro" id="IPR039421">
    <property type="entry name" value="Type_1_exporter"/>
</dbReference>
<dbReference type="GO" id="GO:0034040">
    <property type="term" value="F:ATPase-coupled lipid transmembrane transporter activity"/>
    <property type="evidence" value="ECO:0007669"/>
    <property type="project" value="TreeGrafter"/>
</dbReference>
<dbReference type="AlphaFoldDB" id="A0A3B0T817"/>
<dbReference type="InterPro" id="IPR036640">
    <property type="entry name" value="ABC1_TM_sf"/>
</dbReference>
<keyword evidence="7 9" id="KW-1133">Transmembrane helix</keyword>
<dbReference type="Gene3D" id="3.40.50.300">
    <property type="entry name" value="P-loop containing nucleotide triphosphate hydrolases"/>
    <property type="match status" value="1"/>
</dbReference>
<feature type="transmembrane region" description="Helical" evidence="9">
    <location>
        <begin position="179"/>
        <end position="200"/>
    </location>
</feature>
<organism evidence="12">
    <name type="scientific">hydrothermal vent metagenome</name>
    <dbReference type="NCBI Taxonomy" id="652676"/>
    <lineage>
        <taxon>unclassified sequences</taxon>
        <taxon>metagenomes</taxon>
        <taxon>ecological metagenomes</taxon>
    </lineage>
</organism>
<accession>A0A3B0T817</accession>
<dbReference type="GO" id="GO:0016887">
    <property type="term" value="F:ATP hydrolysis activity"/>
    <property type="evidence" value="ECO:0007669"/>
    <property type="project" value="InterPro"/>
</dbReference>
<evidence type="ECO:0000256" key="8">
    <source>
        <dbReference type="ARBA" id="ARBA00023136"/>
    </source>
</evidence>
<keyword evidence="5" id="KW-0547">Nucleotide-binding</keyword>
<dbReference type="InterPro" id="IPR017871">
    <property type="entry name" value="ABC_transporter-like_CS"/>
</dbReference>
<evidence type="ECO:0000259" key="10">
    <source>
        <dbReference type="PROSITE" id="PS50893"/>
    </source>
</evidence>
<dbReference type="InterPro" id="IPR027417">
    <property type="entry name" value="P-loop_NTPase"/>
</dbReference>
<evidence type="ECO:0000259" key="11">
    <source>
        <dbReference type="PROSITE" id="PS50929"/>
    </source>
</evidence>
<evidence type="ECO:0000313" key="12">
    <source>
        <dbReference type="EMBL" id="VAW03096.1"/>
    </source>
</evidence>
<evidence type="ECO:0000256" key="2">
    <source>
        <dbReference type="ARBA" id="ARBA00022448"/>
    </source>
</evidence>
<feature type="transmembrane region" description="Helical" evidence="9">
    <location>
        <begin position="153"/>
        <end position="173"/>
    </location>
</feature>
<keyword evidence="4 9" id="KW-0812">Transmembrane</keyword>
<sequence length="604" mass="64088">MADPSDNPTLRAVLATGFRLVGRYISWHPVAFGLAVLGAGMFASAIIGAALFVGSIADTVLRPIIEEGEPAGNRAIVAGLALLGIATWKATGIVVRRTAAGYLQYRTQADVRQRLVDKQLSLTLAWYQQRSVGDLLAVSDADAQGATFVLAPLPYGAAAAALLLGTMVMVFFVDLTLGIIVLFSLVVVLAVNLWGSWQMFQAYERIQARRGDVSDTAHESFDGALTVKALGREDYETSRLEAKSQALRDELVTVGVLRGNLRAIVDTLPPLTSVVVLVVGAFRYDAGAVSPGDLVAITYLLSQLMFPIRLVGFVLWEIAASVAAWRRVGGVLDSDEVQQHGVLEGTSDRSGADLSTDAVAFSYEPGQEILSDIDLTIEPGTTIAIVGPTGSGKSTLVMLLARLWDPISGVITLDARDLRDFAPSELPTEVSFVGQEAFLFDDSVSGNIGLGIISEGAVIKEAADLAAATEFIDLLPNGFATKVGERGASLSGGQRQRIALARALARRPRLLILDDATSAVDPSVESRIQAALSSSNMPATVVLVAYRPSSIRLADSIVYVADGRIVAHATHDELMRTQPGYSRLMLAYERDAEGRAGNVSGAPL</sequence>
<keyword evidence="3" id="KW-1003">Cell membrane</keyword>
<dbReference type="Gene3D" id="1.20.1560.10">
    <property type="entry name" value="ABC transporter type 1, transmembrane domain"/>
    <property type="match status" value="1"/>
</dbReference>
<dbReference type="Pfam" id="PF00664">
    <property type="entry name" value="ABC_membrane"/>
    <property type="match status" value="1"/>
</dbReference>
<evidence type="ECO:0000256" key="1">
    <source>
        <dbReference type="ARBA" id="ARBA00004651"/>
    </source>
</evidence>
<comment type="subcellular location">
    <subcellularLocation>
        <location evidence="1">Cell membrane</location>
        <topology evidence="1">Multi-pass membrane protein</topology>
    </subcellularLocation>
</comment>
<gene>
    <name evidence="12" type="ORF">MNBD_ACTINO02-2743</name>
</gene>
<dbReference type="CDD" id="cd07346">
    <property type="entry name" value="ABC_6TM_exporters"/>
    <property type="match status" value="1"/>
</dbReference>